<dbReference type="InterPro" id="IPR036779">
    <property type="entry name" value="LysM_dom_sf"/>
</dbReference>
<evidence type="ECO:0000313" key="3">
    <source>
        <dbReference type="EMBL" id="REL31236.1"/>
    </source>
</evidence>
<evidence type="ECO:0000256" key="1">
    <source>
        <dbReference type="SAM" id="SignalP"/>
    </source>
</evidence>
<dbReference type="RefSeq" id="WP_116015924.1">
    <property type="nucleotide sequence ID" value="NZ_QUOT01000001.1"/>
</dbReference>
<dbReference type="CDD" id="cd00118">
    <property type="entry name" value="LysM"/>
    <property type="match status" value="1"/>
</dbReference>
<feature type="chain" id="PRO_5017788872" evidence="1">
    <location>
        <begin position="21"/>
        <end position="385"/>
    </location>
</feature>
<gene>
    <name evidence="3" type="ORF">DXX94_11225</name>
</gene>
<keyword evidence="1" id="KW-0732">Signal</keyword>
<dbReference type="Gene3D" id="3.10.350.10">
    <property type="entry name" value="LysM domain"/>
    <property type="match status" value="1"/>
</dbReference>
<name>A0A3E0U2S5_9GAMM</name>
<dbReference type="PROSITE" id="PS51782">
    <property type="entry name" value="LYSM"/>
    <property type="match status" value="1"/>
</dbReference>
<dbReference type="InterPro" id="IPR018392">
    <property type="entry name" value="LysM"/>
</dbReference>
<dbReference type="Pfam" id="PF01476">
    <property type="entry name" value="LysM"/>
    <property type="match status" value="1"/>
</dbReference>
<dbReference type="AlphaFoldDB" id="A0A3E0U2S5"/>
<proteinExistence type="predicted"/>
<dbReference type="EMBL" id="QUOT01000001">
    <property type="protein sequence ID" value="REL31236.1"/>
    <property type="molecule type" value="Genomic_DNA"/>
</dbReference>
<dbReference type="Proteomes" id="UP000256899">
    <property type="component" value="Unassembled WGS sequence"/>
</dbReference>
<sequence length="385" mass="43016">MIKKIILSATFFTLPWLAVADVLQLNEDAPKTYIVEKGDTLWDISSIFLEQPWLWPKLWRLNPEIDNPHLIYPGDVLRLVYDDQGEPQLIVEAEPEPEPEVVPEVIAPPVEVAPREKPTIKLSPKLRKQIKKEPVTTLPLNVIAPYIQYDHLLTQEQIDTLPYVIGSDEGHKSSTDGFKVYVNDDLVPGKSYAMYYVDEEIIDPETDKSLGYNVKLTGTAQVIRAGNMSVRRPSTMLVNSANREIRSGNLVMPINEGQLLPSFFTMQSADPAIRGMIVKSATDGREFGKLEVVMINRGAEHALKVGDVMSIQRKSPAVVETKSGPQYKATASRWDRLTSGGEAEYDMPEEALGEVMVFKVYDKASMALILRTSKPARLLDVVTAP</sequence>
<protein>
    <submittedName>
        <fullName evidence="3">LysM domain-containing protein</fullName>
    </submittedName>
</protein>
<dbReference type="SMART" id="SM00257">
    <property type="entry name" value="LysM"/>
    <property type="match status" value="1"/>
</dbReference>
<dbReference type="PANTHER" id="PTHR34700:SF4">
    <property type="entry name" value="PHAGE-LIKE ELEMENT PBSX PROTEIN XKDP"/>
    <property type="match status" value="1"/>
</dbReference>
<accession>A0A3E0U2S5</accession>
<evidence type="ECO:0000259" key="2">
    <source>
        <dbReference type="PROSITE" id="PS51782"/>
    </source>
</evidence>
<organism evidence="3 4">
    <name type="scientific">Thalassotalea euphylliae</name>
    <dbReference type="NCBI Taxonomy" id="1655234"/>
    <lineage>
        <taxon>Bacteria</taxon>
        <taxon>Pseudomonadati</taxon>
        <taxon>Pseudomonadota</taxon>
        <taxon>Gammaproteobacteria</taxon>
        <taxon>Alteromonadales</taxon>
        <taxon>Colwelliaceae</taxon>
        <taxon>Thalassotalea</taxon>
    </lineage>
</organism>
<reference evidence="4" key="1">
    <citation type="submission" date="2018-08" db="EMBL/GenBank/DDBJ databases">
        <title>Thalassotalea euphylliae genome.</title>
        <authorList>
            <person name="Summers S."/>
            <person name="Rice S.A."/>
            <person name="Freckelton M.L."/>
            <person name="Nedved B.T."/>
            <person name="Hadfield M.G."/>
        </authorList>
    </citation>
    <scope>NUCLEOTIDE SEQUENCE [LARGE SCALE GENOMIC DNA]</scope>
    <source>
        <strain evidence="4">H3</strain>
    </source>
</reference>
<keyword evidence="4" id="KW-1185">Reference proteome</keyword>
<evidence type="ECO:0000313" key="4">
    <source>
        <dbReference type="Proteomes" id="UP000256899"/>
    </source>
</evidence>
<dbReference type="InterPro" id="IPR052196">
    <property type="entry name" value="Bact_Kbp"/>
</dbReference>
<dbReference type="PANTHER" id="PTHR34700">
    <property type="entry name" value="POTASSIUM BINDING PROTEIN KBP"/>
    <property type="match status" value="1"/>
</dbReference>
<feature type="signal peptide" evidence="1">
    <location>
        <begin position="1"/>
        <end position="20"/>
    </location>
</feature>
<feature type="domain" description="LysM" evidence="2">
    <location>
        <begin position="31"/>
        <end position="79"/>
    </location>
</feature>
<comment type="caution">
    <text evidence="3">The sequence shown here is derived from an EMBL/GenBank/DDBJ whole genome shotgun (WGS) entry which is preliminary data.</text>
</comment>
<dbReference type="SUPFAM" id="SSF54106">
    <property type="entry name" value="LysM domain"/>
    <property type="match status" value="1"/>
</dbReference>